<dbReference type="PROSITE" id="PS51419">
    <property type="entry name" value="RAB"/>
    <property type="match status" value="1"/>
</dbReference>
<dbReference type="InterPro" id="IPR027417">
    <property type="entry name" value="P-loop_NTPase"/>
</dbReference>
<keyword evidence="4" id="KW-1185">Reference proteome</keyword>
<dbReference type="InterPro" id="IPR001806">
    <property type="entry name" value="Small_GTPase"/>
</dbReference>
<proteinExistence type="predicted"/>
<name>A0ABV0R966_9TELE</name>
<dbReference type="SUPFAM" id="SSF52540">
    <property type="entry name" value="P-loop containing nucleoside triphosphate hydrolases"/>
    <property type="match status" value="1"/>
</dbReference>
<evidence type="ECO:0000313" key="3">
    <source>
        <dbReference type="EMBL" id="MEQ2204684.1"/>
    </source>
</evidence>
<comment type="caution">
    <text evidence="3">The sequence shown here is derived from an EMBL/GenBank/DDBJ whole genome shotgun (WGS) entry which is preliminary data.</text>
</comment>
<sequence>VGKTCMVQRFKSGIFIGKQQNTIGVDFTVRTLDIDGKKVKSYYRSAHGAMVAYDISRHSTFESVPHWIREVEQYGAASVVVILVGM</sequence>
<organism evidence="3 4">
    <name type="scientific">Xenoophorus captivus</name>
    <dbReference type="NCBI Taxonomy" id="1517983"/>
    <lineage>
        <taxon>Eukaryota</taxon>
        <taxon>Metazoa</taxon>
        <taxon>Chordata</taxon>
        <taxon>Craniata</taxon>
        <taxon>Vertebrata</taxon>
        <taxon>Euteleostomi</taxon>
        <taxon>Actinopterygii</taxon>
        <taxon>Neopterygii</taxon>
        <taxon>Teleostei</taxon>
        <taxon>Neoteleostei</taxon>
        <taxon>Acanthomorphata</taxon>
        <taxon>Ovalentaria</taxon>
        <taxon>Atherinomorphae</taxon>
        <taxon>Cyprinodontiformes</taxon>
        <taxon>Goodeidae</taxon>
        <taxon>Xenoophorus</taxon>
    </lineage>
</organism>
<keyword evidence="2" id="KW-0342">GTP-binding</keyword>
<dbReference type="EMBL" id="JAHRIN010037137">
    <property type="protein sequence ID" value="MEQ2204684.1"/>
    <property type="molecule type" value="Genomic_DNA"/>
</dbReference>
<dbReference type="Proteomes" id="UP001434883">
    <property type="component" value="Unassembled WGS sequence"/>
</dbReference>
<dbReference type="Pfam" id="PF00071">
    <property type="entry name" value="Ras"/>
    <property type="match status" value="1"/>
</dbReference>
<dbReference type="InterPro" id="IPR050209">
    <property type="entry name" value="Rab_GTPases_membrane_traffic"/>
</dbReference>
<dbReference type="PANTHER" id="PTHR47979">
    <property type="entry name" value="DRAB11-RELATED"/>
    <property type="match status" value="1"/>
</dbReference>
<reference evidence="3 4" key="1">
    <citation type="submission" date="2021-06" db="EMBL/GenBank/DDBJ databases">
        <authorList>
            <person name="Palmer J.M."/>
        </authorList>
    </citation>
    <scope>NUCLEOTIDE SEQUENCE [LARGE SCALE GENOMIC DNA]</scope>
    <source>
        <strain evidence="3 4">XC_2019</strain>
        <tissue evidence="3">Muscle</tissue>
    </source>
</reference>
<dbReference type="SMART" id="SM00175">
    <property type="entry name" value="RAB"/>
    <property type="match status" value="1"/>
</dbReference>
<evidence type="ECO:0000256" key="2">
    <source>
        <dbReference type="ARBA" id="ARBA00023134"/>
    </source>
</evidence>
<dbReference type="Gene3D" id="3.40.50.300">
    <property type="entry name" value="P-loop containing nucleotide triphosphate hydrolases"/>
    <property type="match status" value="1"/>
</dbReference>
<accession>A0ABV0R966</accession>
<evidence type="ECO:0000313" key="4">
    <source>
        <dbReference type="Proteomes" id="UP001434883"/>
    </source>
</evidence>
<keyword evidence="1" id="KW-0547">Nucleotide-binding</keyword>
<gene>
    <name evidence="3" type="primary">RAB19_2</name>
    <name evidence="3" type="ORF">XENOCAPTIV_016973</name>
</gene>
<protein>
    <submittedName>
        <fullName evidence="3">Ras- protein Rab-19</fullName>
    </submittedName>
</protein>
<evidence type="ECO:0000256" key="1">
    <source>
        <dbReference type="ARBA" id="ARBA00022741"/>
    </source>
</evidence>
<feature type="non-terminal residue" evidence="3">
    <location>
        <position position="1"/>
    </location>
</feature>